<dbReference type="InterPro" id="IPR000743">
    <property type="entry name" value="Glyco_hydro_28"/>
</dbReference>
<evidence type="ECO:0000256" key="15">
    <source>
        <dbReference type="PROSITE-ProRule" id="PRU10052"/>
    </source>
</evidence>
<dbReference type="GO" id="GO:0045490">
    <property type="term" value="P:pectin catabolic process"/>
    <property type="evidence" value="ECO:0007669"/>
    <property type="project" value="UniProtKB-ARBA"/>
</dbReference>
<dbReference type="Proteomes" id="UP000799640">
    <property type="component" value="Unassembled WGS sequence"/>
</dbReference>
<feature type="signal peptide" evidence="17">
    <location>
        <begin position="1"/>
        <end position="15"/>
    </location>
</feature>
<evidence type="ECO:0000256" key="8">
    <source>
        <dbReference type="ARBA" id="ARBA00023180"/>
    </source>
</evidence>
<dbReference type="SUPFAM" id="SSF51126">
    <property type="entry name" value="Pectin lyase-like"/>
    <property type="match status" value="1"/>
</dbReference>
<keyword evidence="19" id="KW-1185">Reference proteome</keyword>
<keyword evidence="18" id="KW-0456">Lyase</keyword>
<dbReference type="PROSITE" id="PS00502">
    <property type="entry name" value="POLYGALACTURONASE"/>
    <property type="match status" value="1"/>
</dbReference>
<evidence type="ECO:0000256" key="5">
    <source>
        <dbReference type="ARBA" id="ARBA00022737"/>
    </source>
</evidence>
<dbReference type="GO" id="GO:0005576">
    <property type="term" value="C:extracellular region"/>
    <property type="evidence" value="ECO:0007669"/>
    <property type="project" value="UniProtKB-SubCell"/>
</dbReference>
<gene>
    <name evidence="18" type="ORF">EJ06DRAFT_545005</name>
</gene>
<evidence type="ECO:0000256" key="12">
    <source>
        <dbReference type="ARBA" id="ARBA00041604"/>
    </source>
</evidence>
<evidence type="ECO:0000256" key="14">
    <source>
        <dbReference type="ARBA" id="ARBA00048766"/>
    </source>
</evidence>
<keyword evidence="7" id="KW-1015">Disulfide bond</keyword>
<dbReference type="SMART" id="SM00710">
    <property type="entry name" value="PbH1"/>
    <property type="match status" value="6"/>
</dbReference>
<accession>A0A6G1HL89</accession>
<feature type="chain" id="PRO_5026151732" description="galacturonan 1,4-alpha-galacturonidase" evidence="17">
    <location>
        <begin position="16"/>
        <end position="414"/>
    </location>
</feature>
<dbReference type="GO" id="GO:0047911">
    <property type="term" value="F:galacturan 1,4-alpha-galacturonidase activity"/>
    <property type="evidence" value="ECO:0007669"/>
    <property type="project" value="UniProtKB-EC"/>
</dbReference>
<protein>
    <recommendedName>
        <fullName evidence="11">galacturonan 1,4-alpha-galacturonidase</fullName>
        <ecNumber evidence="11">3.2.1.67</ecNumber>
    </recommendedName>
    <alternativeName>
        <fullName evidence="13">Galacturan 1,4-alpha-galacturonidase</fullName>
    </alternativeName>
    <alternativeName>
        <fullName evidence="12">Poly(1,4-alpha-D-galacturonide)galacturonohydrolase</fullName>
    </alternativeName>
</protein>
<dbReference type="PANTHER" id="PTHR31736">
    <property type="match status" value="1"/>
</dbReference>
<feature type="active site" evidence="15">
    <location>
        <position position="254"/>
    </location>
</feature>
<evidence type="ECO:0000256" key="17">
    <source>
        <dbReference type="SAM" id="SignalP"/>
    </source>
</evidence>
<keyword evidence="10" id="KW-0961">Cell wall biogenesis/degradation</keyword>
<dbReference type="InterPro" id="IPR012334">
    <property type="entry name" value="Pectin_lyas_fold"/>
</dbReference>
<evidence type="ECO:0000256" key="11">
    <source>
        <dbReference type="ARBA" id="ARBA00038933"/>
    </source>
</evidence>
<evidence type="ECO:0000256" key="9">
    <source>
        <dbReference type="ARBA" id="ARBA00023295"/>
    </source>
</evidence>
<keyword evidence="8" id="KW-0325">Glycoprotein</keyword>
<keyword evidence="4 17" id="KW-0732">Signal</keyword>
<comment type="catalytic activity">
    <reaction evidence="14">
        <text>[(1-&gt;4)-alpha-D-galacturonosyl](n) + H2O = alpha-D-galacturonate + [(1-&gt;4)-alpha-D-galacturonosyl](n-1)</text>
        <dbReference type="Rhea" id="RHEA:14117"/>
        <dbReference type="Rhea" id="RHEA-COMP:14570"/>
        <dbReference type="Rhea" id="RHEA-COMP:14572"/>
        <dbReference type="ChEBI" id="CHEBI:15377"/>
        <dbReference type="ChEBI" id="CHEBI:58658"/>
        <dbReference type="ChEBI" id="CHEBI:140523"/>
        <dbReference type="EC" id="3.2.1.67"/>
    </reaction>
</comment>
<evidence type="ECO:0000256" key="1">
    <source>
        <dbReference type="ARBA" id="ARBA00004613"/>
    </source>
</evidence>
<dbReference type="GO" id="GO:0071555">
    <property type="term" value="P:cell wall organization"/>
    <property type="evidence" value="ECO:0007669"/>
    <property type="project" value="UniProtKB-KW"/>
</dbReference>
<dbReference type="Pfam" id="PF00295">
    <property type="entry name" value="Glyco_hydro_28"/>
    <property type="match status" value="1"/>
</dbReference>
<dbReference type="EC" id="3.2.1.67" evidence="11"/>
<dbReference type="Gene3D" id="2.160.20.10">
    <property type="entry name" value="Single-stranded right-handed beta-helix, Pectin lyase-like"/>
    <property type="match status" value="1"/>
</dbReference>
<evidence type="ECO:0000256" key="13">
    <source>
        <dbReference type="ARBA" id="ARBA00043142"/>
    </source>
</evidence>
<dbReference type="InterPro" id="IPR011050">
    <property type="entry name" value="Pectin_lyase_fold/virulence"/>
</dbReference>
<reference evidence="18" key="1">
    <citation type="journal article" date="2020" name="Stud. Mycol.">
        <title>101 Dothideomycetes genomes: a test case for predicting lifestyles and emergence of pathogens.</title>
        <authorList>
            <person name="Haridas S."/>
            <person name="Albert R."/>
            <person name="Binder M."/>
            <person name="Bloem J."/>
            <person name="Labutti K."/>
            <person name="Salamov A."/>
            <person name="Andreopoulos B."/>
            <person name="Baker S."/>
            <person name="Barry K."/>
            <person name="Bills G."/>
            <person name="Bluhm B."/>
            <person name="Cannon C."/>
            <person name="Castanera R."/>
            <person name="Culley D."/>
            <person name="Daum C."/>
            <person name="Ezra D."/>
            <person name="Gonzalez J."/>
            <person name="Henrissat B."/>
            <person name="Kuo A."/>
            <person name="Liang C."/>
            <person name="Lipzen A."/>
            <person name="Lutzoni F."/>
            <person name="Magnuson J."/>
            <person name="Mondo S."/>
            <person name="Nolan M."/>
            <person name="Ohm R."/>
            <person name="Pangilinan J."/>
            <person name="Park H.-J."/>
            <person name="Ramirez L."/>
            <person name="Alfaro M."/>
            <person name="Sun H."/>
            <person name="Tritt A."/>
            <person name="Yoshinaga Y."/>
            <person name="Zwiers L.-H."/>
            <person name="Turgeon B."/>
            <person name="Goodwin S."/>
            <person name="Spatafora J."/>
            <person name="Crous P."/>
            <person name="Grigoriev I."/>
        </authorList>
    </citation>
    <scope>NUCLEOTIDE SEQUENCE</scope>
    <source>
        <strain evidence="18">CBS 262.69</strain>
    </source>
</reference>
<comment type="subcellular location">
    <subcellularLocation>
        <location evidence="1">Secreted</location>
    </subcellularLocation>
</comment>
<dbReference type="EMBL" id="ML996706">
    <property type="protein sequence ID" value="KAF2396619.1"/>
    <property type="molecule type" value="Genomic_DNA"/>
</dbReference>
<dbReference type="PANTHER" id="PTHR31736:SF14">
    <property type="entry name" value="EXOPOLYGALACTURONASE X-1-RELATED"/>
    <property type="match status" value="1"/>
</dbReference>
<proteinExistence type="inferred from homology"/>
<evidence type="ECO:0000256" key="4">
    <source>
        <dbReference type="ARBA" id="ARBA00022729"/>
    </source>
</evidence>
<dbReference type="GO" id="GO:0004650">
    <property type="term" value="F:polygalacturonase activity"/>
    <property type="evidence" value="ECO:0007669"/>
    <property type="project" value="InterPro"/>
</dbReference>
<keyword evidence="9 16" id="KW-0326">Glycosidase</keyword>
<dbReference type="AlphaFoldDB" id="A0A6G1HL89"/>
<dbReference type="InterPro" id="IPR006626">
    <property type="entry name" value="PbH1"/>
</dbReference>
<evidence type="ECO:0000256" key="16">
    <source>
        <dbReference type="RuleBase" id="RU361169"/>
    </source>
</evidence>
<evidence type="ECO:0000256" key="6">
    <source>
        <dbReference type="ARBA" id="ARBA00022801"/>
    </source>
</evidence>
<comment type="similarity">
    <text evidence="2 16">Belongs to the glycosyl hydrolase 28 family.</text>
</comment>
<evidence type="ECO:0000256" key="3">
    <source>
        <dbReference type="ARBA" id="ARBA00022525"/>
    </source>
</evidence>
<dbReference type="GO" id="GO:0016829">
    <property type="term" value="F:lyase activity"/>
    <property type="evidence" value="ECO:0007669"/>
    <property type="project" value="UniProtKB-KW"/>
</dbReference>
<sequence length="414" mass="43519">MHLLHLLATSGLALGATVTQLTGQVAFDIAVGPKPPFKPIPPSTPRTKECVVKSGGGGDDTPHIMEAVKACNGGGKVVFTRGVKYTVGTAMDLSKLEHVDLVINGQITFTNDVAYWQKHGFKHNFQDAMTFFQLGGVDVNVYGGGTLDGNGGVWKGKSPRPILFGTIGLKGGRISDLTLRNSPQWFHLVKDSQDVVYSDLRISGHNGNTDGWDTYNSRNIVIQNSNIDNGDDCVSFKPGSIDILVQGLVCSGSHGISVGSLGQYRGKTDIVENIMVYNVSMANASNGARIKTWSGGHSAGGGLEGGGGSGRVANVTYENMRVSKVDSAIEITQCYMEKDMAKCKANPSKVTISNILMQGFSGTTSGKKNTVGSLTCASAAGCKNIVLKDINVRAPGGSKAFSCNNIHPSGVSCA</sequence>
<keyword evidence="3" id="KW-0964">Secreted</keyword>
<dbReference type="OrthoDB" id="187139at2759"/>
<evidence type="ECO:0000313" key="19">
    <source>
        <dbReference type="Proteomes" id="UP000799640"/>
    </source>
</evidence>
<name>A0A6G1HL89_9PEZI</name>
<keyword evidence="5" id="KW-0677">Repeat</keyword>
<evidence type="ECO:0000256" key="10">
    <source>
        <dbReference type="ARBA" id="ARBA00023316"/>
    </source>
</evidence>
<organism evidence="18 19">
    <name type="scientific">Trichodelitschia bisporula</name>
    <dbReference type="NCBI Taxonomy" id="703511"/>
    <lineage>
        <taxon>Eukaryota</taxon>
        <taxon>Fungi</taxon>
        <taxon>Dikarya</taxon>
        <taxon>Ascomycota</taxon>
        <taxon>Pezizomycotina</taxon>
        <taxon>Dothideomycetes</taxon>
        <taxon>Dothideomycetes incertae sedis</taxon>
        <taxon>Phaeotrichales</taxon>
        <taxon>Phaeotrichaceae</taxon>
        <taxon>Trichodelitschia</taxon>
    </lineage>
</organism>
<evidence type="ECO:0000256" key="7">
    <source>
        <dbReference type="ARBA" id="ARBA00023157"/>
    </source>
</evidence>
<evidence type="ECO:0000256" key="2">
    <source>
        <dbReference type="ARBA" id="ARBA00008834"/>
    </source>
</evidence>
<evidence type="ECO:0000313" key="18">
    <source>
        <dbReference type="EMBL" id="KAF2396619.1"/>
    </source>
</evidence>
<keyword evidence="6 16" id="KW-0378">Hydrolase</keyword>